<reference evidence="2 3" key="1">
    <citation type="submission" date="2018-06" db="EMBL/GenBank/DDBJ databases">
        <authorList>
            <consortium name="Pathogen Informatics"/>
            <person name="Doyle S."/>
        </authorList>
    </citation>
    <scope>NUCLEOTIDE SEQUENCE [LARGE SCALE GENOMIC DNA]</scope>
    <source>
        <strain evidence="2 3">NCTC13456</strain>
    </source>
</reference>
<feature type="transmembrane region" description="Helical" evidence="1">
    <location>
        <begin position="37"/>
        <end position="59"/>
    </location>
</feature>
<keyword evidence="1" id="KW-1133">Transmembrane helix</keyword>
<name>A0A376GHV1_9FLAO</name>
<dbReference type="RefSeq" id="WP_115000871.1">
    <property type="nucleotide sequence ID" value="NZ_UFXS01000001.1"/>
</dbReference>
<keyword evidence="1" id="KW-0812">Transmembrane</keyword>
<organism evidence="2 3">
    <name type="scientific">Empedobacter falsenii</name>
    <dbReference type="NCBI Taxonomy" id="343874"/>
    <lineage>
        <taxon>Bacteria</taxon>
        <taxon>Pseudomonadati</taxon>
        <taxon>Bacteroidota</taxon>
        <taxon>Flavobacteriia</taxon>
        <taxon>Flavobacteriales</taxon>
        <taxon>Weeksellaceae</taxon>
        <taxon>Empedobacter</taxon>
    </lineage>
</organism>
<feature type="transmembrane region" description="Helical" evidence="1">
    <location>
        <begin position="112"/>
        <end position="133"/>
    </location>
</feature>
<dbReference type="EMBL" id="UFXS01000001">
    <property type="protein sequence ID" value="STD58942.1"/>
    <property type="molecule type" value="Genomic_DNA"/>
</dbReference>
<feature type="transmembrane region" description="Helical" evidence="1">
    <location>
        <begin position="180"/>
        <end position="200"/>
    </location>
</feature>
<evidence type="ECO:0000256" key="1">
    <source>
        <dbReference type="SAM" id="Phobius"/>
    </source>
</evidence>
<dbReference type="AlphaFoldDB" id="A0A376GHV1"/>
<sequence length="209" mass="24129">MEQNKITFAHLFLGIFVIGLVLMAISFTELIGKNEKLILSVSIYLIAISVILLGIFTFLKISNLEDVLRKSGLKNTEELFAYTNLFWCIMLITTNLDNYIMHDFREFEFSEITNMIVFVGIFLVNIIVGILCFQIDFSVPIIYFKSNLGFLDFVWIIIITTFIIVFGIVLFLLIKEYFPLTAISFTFFNLILINVLSGKLKYTTWIASY</sequence>
<feature type="transmembrane region" description="Helical" evidence="1">
    <location>
        <begin position="6"/>
        <end position="25"/>
    </location>
</feature>
<gene>
    <name evidence="2" type="ORF">NCTC13456_02571</name>
</gene>
<dbReference type="Proteomes" id="UP000254737">
    <property type="component" value="Unassembled WGS sequence"/>
</dbReference>
<feature type="transmembrane region" description="Helical" evidence="1">
    <location>
        <begin position="79"/>
        <end position="100"/>
    </location>
</feature>
<keyword evidence="1" id="KW-0472">Membrane</keyword>
<accession>A0A376GHV1</accession>
<protein>
    <submittedName>
        <fullName evidence="2">Uncharacterized protein</fullName>
    </submittedName>
</protein>
<feature type="transmembrane region" description="Helical" evidence="1">
    <location>
        <begin position="153"/>
        <end position="173"/>
    </location>
</feature>
<proteinExistence type="predicted"/>
<evidence type="ECO:0000313" key="2">
    <source>
        <dbReference type="EMBL" id="STD58942.1"/>
    </source>
</evidence>
<evidence type="ECO:0000313" key="3">
    <source>
        <dbReference type="Proteomes" id="UP000254737"/>
    </source>
</evidence>